<name>A0A6C0I4B5_9ZZZZ</name>
<organism evidence="1">
    <name type="scientific">viral metagenome</name>
    <dbReference type="NCBI Taxonomy" id="1070528"/>
    <lineage>
        <taxon>unclassified sequences</taxon>
        <taxon>metagenomes</taxon>
        <taxon>organismal metagenomes</taxon>
    </lineage>
</organism>
<dbReference type="EMBL" id="MN740101">
    <property type="protein sequence ID" value="QHT87734.1"/>
    <property type="molecule type" value="Genomic_DNA"/>
</dbReference>
<dbReference type="AlphaFoldDB" id="A0A6C0I4B5"/>
<reference evidence="1" key="1">
    <citation type="journal article" date="2020" name="Nature">
        <title>Giant virus diversity and host interactions through global metagenomics.</title>
        <authorList>
            <person name="Schulz F."/>
            <person name="Roux S."/>
            <person name="Paez-Espino D."/>
            <person name="Jungbluth S."/>
            <person name="Walsh D.A."/>
            <person name="Denef V.J."/>
            <person name="McMahon K.D."/>
            <person name="Konstantinidis K.T."/>
            <person name="Eloe-Fadrosh E.A."/>
            <person name="Kyrpides N.C."/>
            <person name="Woyke T."/>
        </authorList>
    </citation>
    <scope>NUCLEOTIDE SEQUENCE</scope>
    <source>
        <strain evidence="1">GVMAG-M-3300023184-191</strain>
    </source>
</reference>
<evidence type="ECO:0000313" key="1">
    <source>
        <dbReference type="EMBL" id="QHT87734.1"/>
    </source>
</evidence>
<proteinExistence type="predicted"/>
<sequence length="51" mass="5738">MLNSNAIMHANPQLCHAIVSSFVVRWSSYMHVTAAMTAIDTITTIRFLQMI</sequence>
<protein>
    <submittedName>
        <fullName evidence="1">Uncharacterized protein</fullName>
    </submittedName>
</protein>
<accession>A0A6C0I4B5</accession>